<feature type="region of interest" description="Disordered" evidence="1">
    <location>
        <begin position="272"/>
        <end position="299"/>
    </location>
</feature>
<gene>
    <name evidence="3" type="ORF">PAXINDRAFT_83075</name>
</gene>
<feature type="compositionally biased region" description="Basic and acidic residues" evidence="1">
    <location>
        <begin position="70"/>
        <end position="79"/>
    </location>
</feature>
<feature type="transmembrane region" description="Helical" evidence="2">
    <location>
        <begin position="235"/>
        <end position="256"/>
    </location>
</feature>
<feature type="transmembrane region" description="Helical" evidence="2">
    <location>
        <begin position="201"/>
        <end position="223"/>
    </location>
</feature>
<dbReference type="HOGENOM" id="CLU_037457_0_0_1"/>
<feature type="compositionally biased region" description="Basic and acidic residues" evidence="1">
    <location>
        <begin position="274"/>
        <end position="299"/>
    </location>
</feature>
<dbReference type="EMBL" id="KN819365">
    <property type="protein sequence ID" value="KIJ12351.1"/>
    <property type="molecule type" value="Genomic_DNA"/>
</dbReference>
<name>A0A0C9TYI4_PAXIN</name>
<evidence type="ECO:0000313" key="4">
    <source>
        <dbReference type="Proteomes" id="UP000053647"/>
    </source>
</evidence>
<dbReference type="OrthoDB" id="3254104at2759"/>
<proteinExistence type="predicted"/>
<keyword evidence="2" id="KW-0812">Transmembrane</keyword>
<organism evidence="3 4">
    <name type="scientific">Paxillus involutus ATCC 200175</name>
    <dbReference type="NCBI Taxonomy" id="664439"/>
    <lineage>
        <taxon>Eukaryota</taxon>
        <taxon>Fungi</taxon>
        <taxon>Dikarya</taxon>
        <taxon>Basidiomycota</taxon>
        <taxon>Agaricomycotina</taxon>
        <taxon>Agaricomycetes</taxon>
        <taxon>Agaricomycetidae</taxon>
        <taxon>Boletales</taxon>
        <taxon>Paxilineae</taxon>
        <taxon>Paxillaceae</taxon>
        <taxon>Paxillus</taxon>
    </lineage>
</organism>
<keyword evidence="2" id="KW-0472">Membrane</keyword>
<dbReference type="AlphaFoldDB" id="A0A0C9TYI4"/>
<evidence type="ECO:0000256" key="1">
    <source>
        <dbReference type="SAM" id="MobiDB-lite"/>
    </source>
</evidence>
<protein>
    <submittedName>
        <fullName evidence="3">Uncharacterized protein</fullName>
    </submittedName>
</protein>
<accession>A0A0C9TYI4</accession>
<feature type="region of interest" description="Disordered" evidence="1">
    <location>
        <begin position="1"/>
        <end position="94"/>
    </location>
</feature>
<keyword evidence="2" id="KW-1133">Transmembrane helix</keyword>
<feature type="transmembrane region" description="Helical" evidence="2">
    <location>
        <begin position="166"/>
        <end position="189"/>
    </location>
</feature>
<feature type="transmembrane region" description="Helical" evidence="2">
    <location>
        <begin position="123"/>
        <end position="146"/>
    </location>
</feature>
<reference evidence="4" key="2">
    <citation type="submission" date="2015-01" db="EMBL/GenBank/DDBJ databases">
        <title>Evolutionary Origins and Diversification of the Mycorrhizal Mutualists.</title>
        <authorList>
            <consortium name="DOE Joint Genome Institute"/>
            <consortium name="Mycorrhizal Genomics Consortium"/>
            <person name="Kohler A."/>
            <person name="Kuo A."/>
            <person name="Nagy L.G."/>
            <person name="Floudas D."/>
            <person name="Copeland A."/>
            <person name="Barry K.W."/>
            <person name="Cichocki N."/>
            <person name="Veneault-Fourrey C."/>
            <person name="LaButti K."/>
            <person name="Lindquist E.A."/>
            <person name="Lipzen A."/>
            <person name="Lundell T."/>
            <person name="Morin E."/>
            <person name="Murat C."/>
            <person name="Riley R."/>
            <person name="Ohm R."/>
            <person name="Sun H."/>
            <person name="Tunlid A."/>
            <person name="Henrissat B."/>
            <person name="Grigoriev I.V."/>
            <person name="Hibbett D.S."/>
            <person name="Martin F."/>
        </authorList>
    </citation>
    <scope>NUCLEOTIDE SEQUENCE [LARGE SCALE GENOMIC DNA]</scope>
    <source>
        <strain evidence="4">ATCC 200175</strain>
    </source>
</reference>
<reference evidence="3 4" key="1">
    <citation type="submission" date="2014-06" db="EMBL/GenBank/DDBJ databases">
        <authorList>
            <consortium name="DOE Joint Genome Institute"/>
            <person name="Kuo A."/>
            <person name="Kohler A."/>
            <person name="Nagy L.G."/>
            <person name="Floudas D."/>
            <person name="Copeland A."/>
            <person name="Barry K.W."/>
            <person name="Cichocki N."/>
            <person name="Veneault-Fourrey C."/>
            <person name="LaButti K."/>
            <person name="Lindquist E.A."/>
            <person name="Lipzen A."/>
            <person name="Lundell T."/>
            <person name="Morin E."/>
            <person name="Murat C."/>
            <person name="Sun H."/>
            <person name="Tunlid A."/>
            <person name="Henrissat B."/>
            <person name="Grigoriev I.V."/>
            <person name="Hibbett D.S."/>
            <person name="Martin F."/>
            <person name="Nordberg H.P."/>
            <person name="Cantor M.N."/>
            <person name="Hua S.X."/>
        </authorList>
    </citation>
    <scope>NUCLEOTIDE SEQUENCE [LARGE SCALE GENOMIC DNA]</scope>
    <source>
        <strain evidence="3 4">ATCC 200175</strain>
    </source>
</reference>
<dbReference type="Proteomes" id="UP000053647">
    <property type="component" value="Unassembled WGS sequence"/>
</dbReference>
<sequence length="299" mass="32924">MSDLSPTTTEKDTITIPLAPLHGDHEAEVSVQPHGVVETSAPPALHREPTHKSTTHAIIERSTSASLDETSPKSHEDKHPSKHPASSHELNRSTQRRGISDLEIAAHTEYVDMLLALDKIASYWNILAAFFTWILLAGFVLFPGTFAAWGSSSGTEQKIAGYVQQVPLYIIAWACTGIGAVGMLWLWWTWHKNYVWLVNRIFIPGLLNSLAGMLSTLANVYGAQQRTFSETSKSSLFITAGVAFVCAILFILYHFVLLGALKRRHDVEVGEQEAGEHGEGVNRRVSERVAKSKGTDNKV</sequence>
<evidence type="ECO:0000313" key="3">
    <source>
        <dbReference type="EMBL" id="KIJ12351.1"/>
    </source>
</evidence>
<evidence type="ECO:0000256" key="2">
    <source>
        <dbReference type="SAM" id="Phobius"/>
    </source>
</evidence>
<keyword evidence="4" id="KW-1185">Reference proteome</keyword>